<dbReference type="AlphaFoldDB" id="A0A4Y2EAP8"/>
<keyword evidence="2" id="KW-1185">Reference proteome</keyword>
<sequence>MPICLLPVTAGRRFQPTTLAAARAVGADRRPRLARVFARDAGAVMCRPKPARLSVEIAARQWSANVD</sequence>
<gene>
    <name evidence="1" type="ORF">AVEN_188577_1</name>
</gene>
<proteinExistence type="predicted"/>
<reference evidence="1 2" key="1">
    <citation type="journal article" date="2019" name="Sci. Rep.">
        <title>Orb-weaving spider Araneus ventricosus genome elucidates the spidroin gene catalogue.</title>
        <authorList>
            <person name="Kono N."/>
            <person name="Nakamura H."/>
            <person name="Ohtoshi R."/>
            <person name="Moran D.A.P."/>
            <person name="Shinohara A."/>
            <person name="Yoshida Y."/>
            <person name="Fujiwara M."/>
            <person name="Mori M."/>
            <person name="Tomita M."/>
            <person name="Arakawa K."/>
        </authorList>
    </citation>
    <scope>NUCLEOTIDE SEQUENCE [LARGE SCALE GENOMIC DNA]</scope>
</reference>
<name>A0A4Y2EAP8_ARAVE</name>
<evidence type="ECO:0000313" key="2">
    <source>
        <dbReference type="Proteomes" id="UP000499080"/>
    </source>
</evidence>
<comment type="caution">
    <text evidence="1">The sequence shown here is derived from an EMBL/GenBank/DDBJ whole genome shotgun (WGS) entry which is preliminary data.</text>
</comment>
<feature type="non-terminal residue" evidence="1">
    <location>
        <position position="67"/>
    </location>
</feature>
<accession>A0A4Y2EAP8</accession>
<evidence type="ECO:0000313" key="1">
    <source>
        <dbReference type="EMBL" id="GBM26200.1"/>
    </source>
</evidence>
<dbReference type="EMBL" id="BGPR01092171">
    <property type="protein sequence ID" value="GBM26200.1"/>
    <property type="molecule type" value="Genomic_DNA"/>
</dbReference>
<dbReference type="Proteomes" id="UP000499080">
    <property type="component" value="Unassembled WGS sequence"/>
</dbReference>
<organism evidence="1 2">
    <name type="scientific">Araneus ventricosus</name>
    <name type="common">Orbweaver spider</name>
    <name type="synonym">Epeira ventricosa</name>
    <dbReference type="NCBI Taxonomy" id="182803"/>
    <lineage>
        <taxon>Eukaryota</taxon>
        <taxon>Metazoa</taxon>
        <taxon>Ecdysozoa</taxon>
        <taxon>Arthropoda</taxon>
        <taxon>Chelicerata</taxon>
        <taxon>Arachnida</taxon>
        <taxon>Araneae</taxon>
        <taxon>Araneomorphae</taxon>
        <taxon>Entelegynae</taxon>
        <taxon>Araneoidea</taxon>
        <taxon>Araneidae</taxon>
        <taxon>Araneus</taxon>
    </lineage>
</organism>
<protein>
    <submittedName>
        <fullName evidence="1">Uncharacterized protein</fullName>
    </submittedName>
</protein>